<evidence type="ECO:0000256" key="7">
    <source>
        <dbReference type="PIRSR" id="PIRSR029256-1"/>
    </source>
</evidence>
<dbReference type="RefSeq" id="WP_129223549.1">
    <property type="nucleotide sequence ID" value="NZ_SDOZ01000002.1"/>
</dbReference>
<dbReference type="GO" id="GO:0002130">
    <property type="term" value="P:wobble position ribose methylation"/>
    <property type="evidence" value="ECO:0007669"/>
    <property type="project" value="TreeGrafter"/>
</dbReference>
<comment type="caution">
    <text evidence="9">The sequence shown here is derived from an EMBL/GenBank/DDBJ whole genome shotgun (WGS) entry which is preliminary data.</text>
</comment>
<dbReference type="Gene3D" id="3.40.1280.10">
    <property type="match status" value="1"/>
</dbReference>
<keyword evidence="3 6" id="KW-0808">Transferase</keyword>
<keyword evidence="10" id="KW-1185">Reference proteome</keyword>
<dbReference type="GO" id="GO:0141102">
    <property type="term" value="F:tRNA (5-carboxymethylaminomethyluridine(34)-2'-O)-methyltransferase activity"/>
    <property type="evidence" value="ECO:0007669"/>
    <property type="project" value="RHEA"/>
</dbReference>
<comment type="catalytic activity">
    <reaction evidence="6">
        <text>cytidine(34) in tRNA + S-adenosyl-L-methionine = 2'-O-methylcytidine(34) in tRNA + S-adenosyl-L-homocysteine + H(+)</text>
        <dbReference type="Rhea" id="RHEA:43084"/>
        <dbReference type="Rhea" id="RHEA-COMP:10331"/>
        <dbReference type="Rhea" id="RHEA-COMP:10332"/>
        <dbReference type="ChEBI" id="CHEBI:15378"/>
        <dbReference type="ChEBI" id="CHEBI:57856"/>
        <dbReference type="ChEBI" id="CHEBI:59789"/>
        <dbReference type="ChEBI" id="CHEBI:74495"/>
        <dbReference type="ChEBI" id="CHEBI:82748"/>
        <dbReference type="EC" id="2.1.1.207"/>
    </reaction>
</comment>
<dbReference type="AlphaFoldDB" id="A0A4Q2KCY3"/>
<evidence type="ECO:0000256" key="6">
    <source>
        <dbReference type="HAMAP-Rule" id="MF_01885"/>
    </source>
</evidence>
<dbReference type="GO" id="GO:0005737">
    <property type="term" value="C:cytoplasm"/>
    <property type="evidence" value="ECO:0007669"/>
    <property type="project" value="UniProtKB-SubCell"/>
</dbReference>
<comment type="similarity">
    <text evidence="6">Belongs to the class IV-like SAM-binding methyltransferase superfamily. RNA methyltransferase TrmH family. TrmL subfamily.</text>
</comment>
<dbReference type="InterPro" id="IPR001537">
    <property type="entry name" value="SpoU_MeTrfase"/>
</dbReference>
<dbReference type="SUPFAM" id="SSF75217">
    <property type="entry name" value="alpha/beta knot"/>
    <property type="match status" value="1"/>
</dbReference>
<dbReference type="InterPro" id="IPR029028">
    <property type="entry name" value="Alpha/beta_knot_MTases"/>
</dbReference>
<dbReference type="OrthoDB" id="9789043at2"/>
<comment type="function">
    <text evidence="6">Could methylate the ribose at the nucleotide 34 wobble position in tRNA.</text>
</comment>
<keyword evidence="2 6" id="KW-0489">Methyltransferase</keyword>
<evidence type="ECO:0000259" key="8">
    <source>
        <dbReference type="Pfam" id="PF00588"/>
    </source>
</evidence>
<accession>A0A4Q2KCY3</accession>
<gene>
    <name evidence="9" type="primary">trmL</name>
    <name evidence="9" type="ORF">ESZ91_01845</name>
</gene>
<evidence type="ECO:0000313" key="10">
    <source>
        <dbReference type="Proteomes" id="UP000291269"/>
    </source>
</evidence>
<dbReference type="Proteomes" id="UP000291269">
    <property type="component" value="Unassembled WGS sequence"/>
</dbReference>
<proteinExistence type="inferred from homology"/>
<evidence type="ECO:0000256" key="3">
    <source>
        <dbReference type="ARBA" id="ARBA00022679"/>
    </source>
</evidence>
<dbReference type="EMBL" id="SDOZ01000002">
    <property type="protein sequence ID" value="RXZ61151.1"/>
    <property type="molecule type" value="Genomic_DNA"/>
</dbReference>
<evidence type="ECO:0000313" key="9">
    <source>
        <dbReference type="EMBL" id="RXZ61151.1"/>
    </source>
</evidence>
<feature type="domain" description="tRNA/rRNA methyltransferase SpoU type" evidence="8">
    <location>
        <begin position="2"/>
        <end position="141"/>
    </location>
</feature>
<dbReference type="PIRSF" id="PIRSF029256">
    <property type="entry name" value="SpoU_TrmH_prd"/>
    <property type="match status" value="1"/>
</dbReference>
<dbReference type="GO" id="GO:0003723">
    <property type="term" value="F:RNA binding"/>
    <property type="evidence" value="ECO:0007669"/>
    <property type="project" value="InterPro"/>
</dbReference>
<comment type="catalytic activity">
    <reaction evidence="6">
        <text>5-carboxymethylaminomethyluridine(34) in tRNA(Leu) + S-adenosyl-L-methionine = 5-carboxymethylaminomethyl-2'-O-methyluridine(34) in tRNA(Leu) + S-adenosyl-L-homocysteine + H(+)</text>
        <dbReference type="Rhea" id="RHEA:43088"/>
        <dbReference type="Rhea" id="RHEA-COMP:10333"/>
        <dbReference type="Rhea" id="RHEA-COMP:10334"/>
        <dbReference type="ChEBI" id="CHEBI:15378"/>
        <dbReference type="ChEBI" id="CHEBI:57856"/>
        <dbReference type="ChEBI" id="CHEBI:59789"/>
        <dbReference type="ChEBI" id="CHEBI:74508"/>
        <dbReference type="ChEBI" id="CHEBI:74511"/>
        <dbReference type="EC" id="2.1.1.207"/>
    </reaction>
</comment>
<feature type="binding site" evidence="6 7">
    <location>
        <position position="100"/>
    </location>
    <ligand>
        <name>S-adenosyl-L-methionine</name>
        <dbReference type="ChEBI" id="CHEBI:59789"/>
    </ligand>
</feature>
<protein>
    <recommendedName>
        <fullName evidence="6">Putative tRNA (cytidine(34)-2'-O)-methyltransferase</fullName>
        <ecNumber evidence="6">2.1.1.207</ecNumber>
    </recommendedName>
    <alternativeName>
        <fullName evidence="6">tRNA (cytidine/uridine-2'-O-)-methyltransferase</fullName>
    </alternativeName>
</protein>
<comment type="subcellular location">
    <subcellularLocation>
        <location evidence="6">Cytoplasm</location>
    </subcellularLocation>
</comment>
<dbReference type="PANTHER" id="PTHR42971">
    <property type="entry name" value="TRNA (CYTIDINE(34)-2'-O)-METHYLTRANSFERASE"/>
    <property type="match status" value="1"/>
</dbReference>
<organism evidence="9 10">
    <name type="scientific">Candidatus Borkfalkia ceftriaxoniphila</name>
    <dbReference type="NCBI Taxonomy" id="2508949"/>
    <lineage>
        <taxon>Bacteria</taxon>
        <taxon>Bacillati</taxon>
        <taxon>Bacillota</taxon>
        <taxon>Clostridia</taxon>
        <taxon>Christensenellales</taxon>
        <taxon>Christensenellaceae</taxon>
        <taxon>Candidatus Borkfalkia</taxon>
    </lineage>
</organism>
<sequence length="165" mass="19012">MFHVVLVEPEIPQNTGNIVRTCAATGCKLHLVRPFGFEISDKYLKRAGLDYWHLVDISYYDCIEELFDQYPASRFWFFSTKAKKTHSDASYREGDFLVFGKETRGLPEELLKERYDEAVRIPMIGEARSLNLSNSVAVAVYEAWRQVGFTASEKQGHLHRLSLDD</sequence>
<dbReference type="GO" id="GO:0141098">
    <property type="term" value="F:tRNA (cytidine(34)-2'-O)-methyltransferase activity"/>
    <property type="evidence" value="ECO:0007669"/>
    <property type="project" value="RHEA"/>
</dbReference>
<evidence type="ECO:0000256" key="5">
    <source>
        <dbReference type="ARBA" id="ARBA00022694"/>
    </source>
</evidence>
<evidence type="ECO:0000256" key="4">
    <source>
        <dbReference type="ARBA" id="ARBA00022691"/>
    </source>
</evidence>
<dbReference type="CDD" id="cd18094">
    <property type="entry name" value="SpoU-like_TrmL"/>
    <property type="match status" value="1"/>
</dbReference>
<name>A0A4Q2KCY3_9FIRM</name>
<keyword evidence="5 6" id="KW-0819">tRNA processing</keyword>
<dbReference type="InterPro" id="IPR016914">
    <property type="entry name" value="TrmL"/>
</dbReference>
<dbReference type="HAMAP" id="MF_01885">
    <property type="entry name" value="tRNA_methyltr_TrmL"/>
    <property type="match status" value="1"/>
</dbReference>
<dbReference type="InterPro" id="IPR029026">
    <property type="entry name" value="tRNA_m1G_MTases_N"/>
</dbReference>
<dbReference type="PANTHER" id="PTHR42971:SF1">
    <property type="entry name" value="TRNA (CYTIDINE(34)-2'-O)-METHYLTRANSFERASE"/>
    <property type="match status" value="1"/>
</dbReference>
<evidence type="ECO:0000256" key="1">
    <source>
        <dbReference type="ARBA" id="ARBA00022490"/>
    </source>
</evidence>
<keyword evidence="1 6" id="KW-0963">Cytoplasm</keyword>
<dbReference type="EC" id="2.1.1.207" evidence="6"/>
<dbReference type="FunFam" id="3.40.1280.10:FF:000002">
    <property type="entry name" value="Peptidylprolyl isomerase"/>
    <property type="match status" value="1"/>
</dbReference>
<reference evidence="9 10" key="1">
    <citation type="journal article" date="2019" name="Gut">
        <title>Antibiotics-induced monodominance of a novel gut bacterial order.</title>
        <authorList>
            <person name="Hildebrand F."/>
            <person name="Moitinho-Silva L."/>
            <person name="Blasche S."/>
            <person name="Jahn M.T."/>
            <person name="Gossmann T.I."/>
            <person name="Heuerta-Cepas J."/>
            <person name="Hercog R."/>
            <person name="Luetge M."/>
            <person name="Bahram M."/>
            <person name="Pryszlak A."/>
            <person name="Alves R.J."/>
            <person name="Waszak S.M."/>
            <person name="Zhu A."/>
            <person name="Ye L."/>
            <person name="Costea P.I."/>
            <person name="Aalvink S."/>
            <person name="Belzer C."/>
            <person name="Forslund S.K."/>
            <person name="Sunagawa S."/>
            <person name="Hentschel U."/>
            <person name="Merten C."/>
            <person name="Patil K.R."/>
            <person name="Benes V."/>
            <person name="Bork P."/>
        </authorList>
    </citation>
    <scope>NUCLEOTIDE SEQUENCE [LARGE SCALE GENOMIC DNA]</scope>
    <source>
        <strain evidence="9 10">HDS1380</strain>
    </source>
</reference>
<comment type="caution">
    <text evidence="6">Lacks conserved residue(s) required for the propagation of feature annotation.</text>
</comment>
<dbReference type="Pfam" id="PF00588">
    <property type="entry name" value="SpoU_methylase"/>
    <property type="match status" value="1"/>
</dbReference>
<feature type="binding site" evidence="6 7">
    <location>
        <position position="129"/>
    </location>
    <ligand>
        <name>S-adenosyl-L-methionine</name>
        <dbReference type="ChEBI" id="CHEBI:59789"/>
    </ligand>
</feature>
<feature type="binding site" evidence="6 7">
    <location>
        <position position="121"/>
    </location>
    <ligand>
        <name>S-adenosyl-L-methionine</name>
        <dbReference type="ChEBI" id="CHEBI:59789"/>
    </ligand>
</feature>
<keyword evidence="4 6" id="KW-0949">S-adenosyl-L-methionine</keyword>
<dbReference type="NCBIfam" id="TIGR00185">
    <property type="entry name" value="tRNA_yibK_trmL"/>
    <property type="match status" value="1"/>
</dbReference>
<dbReference type="GO" id="GO:0042802">
    <property type="term" value="F:identical protein binding"/>
    <property type="evidence" value="ECO:0007669"/>
    <property type="project" value="UniProtKB-ARBA"/>
</dbReference>
<evidence type="ECO:0000256" key="2">
    <source>
        <dbReference type="ARBA" id="ARBA00022603"/>
    </source>
</evidence>